<sequence>MDAIARRSGRAGVALLVLLVLVGVVAAGIAVLARSGFVPTLRGEECTVEVGETSATLDLEQAEHASLIAAIAVRRGLPARAVTIAIATAFQESKLHNIDYGDRDSLGLFQQRPSQGWGTPEQIMRPRYAINRFYDGLEKVDGYRSMSVTEAAQAVQRSGFPEAYADHEAYGRALASALPGNSPAAFSCEIRPAEAETAAPGTNGLTPAADAVRVDLREAFGRLPTGGYAPEGVSTGHSEGSKHYEGKAVDVFFRPVTPENTKDGWAVAQYLVANADRLGIATVIFDAKIWTARRSQQGWRDYTVPDRSGDRAILEHRDHVHVDVA</sequence>
<evidence type="ECO:0000313" key="2">
    <source>
        <dbReference type="EMBL" id="KAA1422676.1"/>
    </source>
</evidence>
<reference evidence="2 3" key="1">
    <citation type="submission" date="2019-09" db="EMBL/GenBank/DDBJ databases">
        <title>Mumia zhuanghuii sp. nov. isolated from the intestinal contents of plateau pika (Ochotona curzoniae) in the Qinghai-Tibet plateau of China.</title>
        <authorList>
            <person name="Tian Z."/>
        </authorList>
    </citation>
    <scope>NUCLEOTIDE SEQUENCE [LARGE SCALE GENOMIC DNA]</scope>
    <source>
        <strain evidence="3">350</strain>
    </source>
</reference>
<dbReference type="RefSeq" id="WP_149769626.1">
    <property type="nucleotide sequence ID" value="NZ_VDFQ02000003.1"/>
</dbReference>
<dbReference type="Proteomes" id="UP000307768">
    <property type="component" value="Unassembled WGS sequence"/>
</dbReference>
<dbReference type="OrthoDB" id="5171895at2"/>
<dbReference type="InterPro" id="IPR058593">
    <property type="entry name" value="ARB_07466-like_C"/>
</dbReference>
<evidence type="ECO:0000313" key="3">
    <source>
        <dbReference type="Proteomes" id="UP000307768"/>
    </source>
</evidence>
<accession>A0A5Q6RXH5</accession>
<protein>
    <recommendedName>
        <fullName evidence="1">ARB-07466-like C-terminal domain-containing protein</fullName>
    </recommendedName>
</protein>
<organism evidence="2 3">
    <name type="scientific">Mumia zhuanghuii</name>
    <dbReference type="NCBI Taxonomy" id="2585211"/>
    <lineage>
        <taxon>Bacteria</taxon>
        <taxon>Bacillati</taxon>
        <taxon>Actinomycetota</taxon>
        <taxon>Actinomycetes</taxon>
        <taxon>Propionibacteriales</taxon>
        <taxon>Nocardioidaceae</taxon>
        <taxon>Mumia</taxon>
    </lineage>
</organism>
<comment type="caution">
    <text evidence="2">The sequence shown here is derived from an EMBL/GenBank/DDBJ whole genome shotgun (WGS) entry which is preliminary data.</text>
</comment>
<name>A0A5Q6RXH5_9ACTN</name>
<evidence type="ECO:0000259" key="1">
    <source>
        <dbReference type="Pfam" id="PF26571"/>
    </source>
</evidence>
<dbReference type="Pfam" id="PF26571">
    <property type="entry name" value="VldE"/>
    <property type="match status" value="1"/>
</dbReference>
<proteinExistence type="predicted"/>
<dbReference type="AlphaFoldDB" id="A0A5Q6RXH5"/>
<feature type="domain" description="ARB-07466-like C-terminal" evidence="1">
    <location>
        <begin position="203"/>
        <end position="309"/>
    </location>
</feature>
<gene>
    <name evidence="2" type="ORF">FE697_010865</name>
</gene>
<dbReference type="EMBL" id="VDFQ02000003">
    <property type="protein sequence ID" value="KAA1422676.1"/>
    <property type="molecule type" value="Genomic_DNA"/>
</dbReference>